<dbReference type="PIRSF" id="PIRSF002703">
    <property type="entry name" value="Thaumatin"/>
    <property type="match status" value="1"/>
</dbReference>
<dbReference type="CDD" id="cd09218">
    <property type="entry name" value="TLP-PA"/>
    <property type="match status" value="1"/>
</dbReference>
<evidence type="ECO:0000256" key="2">
    <source>
        <dbReference type="ARBA" id="ARBA00022729"/>
    </source>
</evidence>
<feature type="disulfide bond" evidence="4">
    <location>
        <begin position="161"/>
        <end position="177"/>
    </location>
</feature>
<feature type="disulfide bond" evidence="4">
    <location>
        <begin position="148"/>
        <end position="231"/>
    </location>
</feature>
<dbReference type="EMBL" id="OOIL02001012">
    <property type="protein sequence ID" value="VFQ71322.1"/>
    <property type="molecule type" value="Genomic_DNA"/>
</dbReference>
<dbReference type="AlphaFoldDB" id="A0A484L4T9"/>
<feature type="chain" id="PRO_5019829041" description="Thaumatin-like protein" evidence="5">
    <location>
        <begin position="25"/>
        <end position="244"/>
    </location>
</feature>
<evidence type="ECO:0000256" key="4">
    <source>
        <dbReference type="PIRSR" id="PIRSR002703-1"/>
    </source>
</evidence>
<evidence type="ECO:0000313" key="7">
    <source>
        <dbReference type="Proteomes" id="UP000595140"/>
    </source>
</evidence>
<evidence type="ECO:0008006" key="8">
    <source>
        <dbReference type="Google" id="ProtNLM"/>
    </source>
</evidence>
<feature type="disulfide bond" evidence="4">
    <location>
        <begin position="153"/>
        <end position="214"/>
    </location>
</feature>
<dbReference type="PANTHER" id="PTHR31048">
    <property type="entry name" value="OS03G0233200 PROTEIN"/>
    <property type="match status" value="1"/>
</dbReference>
<proteinExistence type="inferred from homology"/>
<keyword evidence="3 4" id="KW-1015">Disulfide bond</keyword>
<dbReference type="PRINTS" id="PR00347">
    <property type="entry name" value="THAUMATIN"/>
</dbReference>
<reference evidence="6 7" key="1">
    <citation type="submission" date="2018-04" db="EMBL/GenBank/DDBJ databases">
        <authorList>
            <person name="Vogel A."/>
        </authorList>
    </citation>
    <scope>NUCLEOTIDE SEQUENCE [LARGE SCALE GENOMIC DNA]</scope>
</reference>
<dbReference type="PROSITE" id="PS00316">
    <property type="entry name" value="THAUMATIN_1"/>
    <property type="match status" value="1"/>
</dbReference>
<keyword evidence="2 5" id="KW-0732">Signal</keyword>
<dbReference type="InterPro" id="IPR037176">
    <property type="entry name" value="Osmotin/thaumatin-like_sf"/>
</dbReference>
<dbReference type="InterPro" id="IPR001938">
    <property type="entry name" value="Thaumatin"/>
</dbReference>
<dbReference type="Pfam" id="PF00314">
    <property type="entry name" value="Thaumatin"/>
    <property type="match status" value="1"/>
</dbReference>
<accession>A0A484L4T9</accession>
<feature type="disulfide bond" evidence="4">
    <location>
        <begin position="81"/>
        <end position="90"/>
    </location>
</feature>
<gene>
    <name evidence="6" type="ORF">CCAM_LOCUS13098</name>
</gene>
<protein>
    <recommendedName>
        <fullName evidence="8">Thaumatin-like protein</fullName>
    </recommendedName>
</protein>
<evidence type="ECO:0000256" key="3">
    <source>
        <dbReference type="ARBA" id="ARBA00023157"/>
    </source>
</evidence>
<feature type="disulfide bond" evidence="4">
    <location>
        <begin position="191"/>
        <end position="201"/>
    </location>
</feature>
<dbReference type="SUPFAM" id="SSF49870">
    <property type="entry name" value="Osmotin, thaumatin-like protein"/>
    <property type="match status" value="1"/>
</dbReference>
<dbReference type="SMART" id="SM00205">
    <property type="entry name" value="THN"/>
    <property type="match status" value="1"/>
</dbReference>
<dbReference type="Proteomes" id="UP000595140">
    <property type="component" value="Unassembled WGS sequence"/>
</dbReference>
<dbReference type="InterPro" id="IPR017949">
    <property type="entry name" value="Thaumatin_CS"/>
</dbReference>
<feature type="disulfide bond" evidence="4">
    <location>
        <begin position="33"/>
        <end position="243"/>
    </location>
</feature>
<evidence type="ECO:0000256" key="5">
    <source>
        <dbReference type="SAM" id="SignalP"/>
    </source>
</evidence>
<dbReference type="PROSITE" id="PS51367">
    <property type="entry name" value="THAUMATIN_2"/>
    <property type="match status" value="1"/>
</dbReference>
<keyword evidence="7" id="KW-1185">Reference proteome</keyword>
<comment type="similarity">
    <text evidence="1">Belongs to the thaumatin family.</text>
</comment>
<evidence type="ECO:0000313" key="6">
    <source>
        <dbReference type="EMBL" id="VFQ71322.1"/>
    </source>
</evidence>
<dbReference type="Gene3D" id="2.60.110.10">
    <property type="entry name" value="Thaumatin"/>
    <property type="match status" value="1"/>
</dbReference>
<feature type="signal peptide" evidence="5">
    <location>
        <begin position="1"/>
        <end position="24"/>
    </location>
</feature>
<organism evidence="6 7">
    <name type="scientific">Cuscuta campestris</name>
    <dbReference type="NCBI Taxonomy" id="132261"/>
    <lineage>
        <taxon>Eukaryota</taxon>
        <taxon>Viridiplantae</taxon>
        <taxon>Streptophyta</taxon>
        <taxon>Embryophyta</taxon>
        <taxon>Tracheophyta</taxon>
        <taxon>Spermatophyta</taxon>
        <taxon>Magnoliopsida</taxon>
        <taxon>eudicotyledons</taxon>
        <taxon>Gunneridae</taxon>
        <taxon>Pentapetalae</taxon>
        <taxon>asterids</taxon>
        <taxon>lamiids</taxon>
        <taxon>Solanales</taxon>
        <taxon>Convolvulaceae</taxon>
        <taxon>Cuscuteae</taxon>
        <taxon>Cuscuta</taxon>
        <taxon>Cuscuta subgen. Grammica</taxon>
        <taxon>Cuscuta sect. Cleistogrammica</taxon>
    </lineage>
</organism>
<dbReference type="OrthoDB" id="430315at2759"/>
<feature type="disulfide bond" evidence="4">
    <location>
        <begin position="95"/>
        <end position="102"/>
    </location>
</feature>
<sequence>MDSLSPSLLLLAIISCTFLCEVKSTKFTVINNCPYTIWPATLTGGGGSSQAPTGFELAQGASTSFDIPAKWTGRFWARTQCTVQNGKFSCMTADCGSGQVACNRAGAIPPATLVEFTLGGFQDQDFYDVSLVDGFNLPVSVVPDNPNCRRTDCPVDVNAKCPAELALKDGNGAVVGCKSACLALGQPQYCCTGQYGSPATCPPTQYSLFFKGLCPNAYSYAYDDKTSTFTCKTGQANYAITFCP</sequence>
<feature type="disulfide bond" evidence="4">
    <location>
        <begin position="181"/>
        <end position="190"/>
    </location>
</feature>
<dbReference type="FunFam" id="2.60.110.10:FF:000002">
    <property type="entry name" value="Thaumatin-like protein 1a"/>
    <property type="match status" value="1"/>
</dbReference>
<name>A0A484L4T9_9ASTE</name>
<evidence type="ECO:0000256" key="1">
    <source>
        <dbReference type="ARBA" id="ARBA00010607"/>
    </source>
</evidence>